<dbReference type="InterPro" id="IPR014306">
    <property type="entry name" value="Hydroxyisourate_hydrolase"/>
</dbReference>
<dbReference type="SUPFAM" id="SSF49472">
    <property type="entry name" value="Transthyretin (synonym: prealbumin)"/>
    <property type="match status" value="1"/>
</dbReference>
<dbReference type="InterPro" id="IPR000895">
    <property type="entry name" value="Transthyretin/HIU_hydrolase"/>
</dbReference>
<evidence type="ECO:0000256" key="4">
    <source>
        <dbReference type="ARBA" id="ARBA00011881"/>
    </source>
</evidence>
<feature type="domain" description="Transthyretin/hydroxyisourate hydrolase" evidence="8">
    <location>
        <begin position="1"/>
        <end position="118"/>
    </location>
</feature>
<keyword evidence="10" id="KW-1185">Reference proteome</keyword>
<organism evidence="9 10">
    <name type="scientific">Agromyces lapidis</name>
    <dbReference type="NCBI Taxonomy" id="279574"/>
    <lineage>
        <taxon>Bacteria</taxon>
        <taxon>Bacillati</taxon>
        <taxon>Actinomycetota</taxon>
        <taxon>Actinomycetes</taxon>
        <taxon>Micrococcales</taxon>
        <taxon>Microbacteriaceae</taxon>
        <taxon>Agromyces</taxon>
    </lineage>
</organism>
<evidence type="ECO:0000256" key="2">
    <source>
        <dbReference type="ARBA" id="ARBA00002704"/>
    </source>
</evidence>
<dbReference type="Gene3D" id="2.60.40.180">
    <property type="entry name" value="Transthyretin/hydroxyisourate hydrolase domain"/>
    <property type="match status" value="1"/>
</dbReference>
<name>A0ABV5STN4_9MICO</name>
<dbReference type="Proteomes" id="UP001589667">
    <property type="component" value="Unassembled WGS sequence"/>
</dbReference>
<evidence type="ECO:0000256" key="3">
    <source>
        <dbReference type="ARBA" id="ARBA00009850"/>
    </source>
</evidence>
<keyword evidence="5 7" id="KW-0659">Purine metabolism</keyword>
<evidence type="ECO:0000256" key="6">
    <source>
        <dbReference type="ARBA" id="ARBA00022801"/>
    </source>
</evidence>
<evidence type="ECO:0000256" key="1">
    <source>
        <dbReference type="ARBA" id="ARBA00001043"/>
    </source>
</evidence>
<comment type="catalytic activity">
    <reaction evidence="1 7">
        <text>5-hydroxyisourate + H2O = 5-hydroxy-2-oxo-4-ureido-2,5-dihydro-1H-imidazole-5-carboxylate + H(+)</text>
        <dbReference type="Rhea" id="RHEA:23736"/>
        <dbReference type="ChEBI" id="CHEBI:15377"/>
        <dbReference type="ChEBI" id="CHEBI:15378"/>
        <dbReference type="ChEBI" id="CHEBI:18072"/>
        <dbReference type="ChEBI" id="CHEBI:58639"/>
        <dbReference type="EC" id="3.5.2.17"/>
    </reaction>
</comment>
<comment type="function">
    <text evidence="2">Catalyzes the hydrolysis of 5-hydroxyisourate (HIU) to 2-oxo-4-hydroxy-4-carboxy-5-ureidoimidazoline (OHCU).</text>
</comment>
<evidence type="ECO:0000313" key="9">
    <source>
        <dbReference type="EMBL" id="MFB9643056.1"/>
    </source>
</evidence>
<dbReference type="InterPro" id="IPR023416">
    <property type="entry name" value="Transthyretin/HIU_hydrolase_d"/>
</dbReference>
<dbReference type="PRINTS" id="PR00189">
    <property type="entry name" value="TRNSTHYRETIN"/>
</dbReference>
<dbReference type="SMART" id="SM00095">
    <property type="entry name" value="TR_THY"/>
    <property type="match status" value="1"/>
</dbReference>
<evidence type="ECO:0000256" key="7">
    <source>
        <dbReference type="RuleBase" id="RU361270"/>
    </source>
</evidence>
<proteinExistence type="inferred from homology"/>
<dbReference type="GO" id="GO:0033971">
    <property type="term" value="F:hydroxyisourate hydrolase activity"/>
    <property type="evidence" value="ECO:0007669"/>
    <property type="project" value="UniProtKB-EC"/>
</dbReference>
<comment type="caution">
    <text evidence="9">The sequence shown here is derived from an EMBL/GenBank/DDBJ whole genome shotgun (WGS) entry which is preliminary data.</text>
</comment>
<protein>
    <recommendedName>
        <fullName evidence="7">5-hydroxyisourate hydrolase</fullName>
        <shortName evidence="7">HIU hydrolase</shortName>
        <shortName evidence="7">HIUHase</shortName>
        <ecNumber evidence="7">3.5.2.17</ecNumber>
    </recommendedName>
</protein>
<dbReference type="EC" id="3.5.2.17" evidence="7"/>
<dbReference type="InterPro" id="IPR023418">
    <property type="entry name" value="Thyroxine_BS"/>
</dbReference>
<evidence type="ECO:0000259" key="8">
    <source>
        <dbReference type="SMART" id="SM00095"/>
    </source>
</evidence>
<dbReference type="PROSITE" id="PS00768">
    <property type="entry name" value="TRANSTHYRETIN_1"/>
    <property type="match status" value="1"/>
</dbReference>
<gene>
    <name evidence="9" type="primary">uraH</name>
    <name evidence="9" type="ORF">ACFFQV_12230</name>
</gene>
<dbReference type="Pfam" id="PF00576">
    <property type="entry name" value="Transthyretin"/>
    <property type="match status" value="1"/>
</dbReference>
<dbReference type="NCBIfam" id="TIGR02962">
    <property type="entry name" value="hdxy_isourate"/>
    <property type="match status" value="1"/>
</dbReference>
<dbReference type="EMBL" id="JBHMBL010000002">
    <property type="protein sequence ID" value="MFB9643056.1"/>
    <property type="molecule type" value="Genomic_DNA"/>
</dbReference>
<dbReference type="PANTHER" id="PTHR10395">
    <property type="entry name" value="URICASE AND TRANSTHYRETIN-RELATED"/>
    <property type="match status" value="1"/>
</dbReference>
<dbReference type="RefSeq" id="WP_157422279.1">
    <property type="nucleotide sequence ID" value="NZ_BAAANI010000002.1"/>
</dbReference>
<keyword evidence="6 7" id="KW-0378">Hydrolase</keyword>
<sequence>MSRSQITTHVLDAARGVPAVGVAVELLRRDGDGDDDGAGWTMLARAVTDHDGRANALGPERVAPGEYRLRFDTGAYFAARGTAGFYPEVLITFAVEEEGRHHHVPILLSPFAYSTYRGS</sequence>
<dbReference type="InterPro" id="IPR036817">
    <property type="entry name" value="Transthyretin/HIU_hydrolase_sf"/>
</dbReference>
<comment type="subunit">
    <text evidence="4 7">Homotetramer.</text>
</comment>
<accession>A0ABV5STN4</accession>
<evidence type="ECO:0000313" key="10">
    <source>
        <dbReference type="Proteomes" id="UP001589667"/>
    </source>
</evidence>
<comment type="similarity">
    <text evidence="3 7">Belongs to the transthyretin family. 5-hydroxyisourate hydrolase subfamily.</text>
</comment>
<evidence type="ECO:0000256" key="5">
    <source>
        <dbReference type="ARBA" id="ARBA00022631"/>
    </source>
</evidence>
<dbReference type="PANTHER" id="PTHR10395:SF7">
    <property type="entry name" value="5-HYDROXYISOURATE HYDROLASE"/>
    <property type="match status" value="1"/>
</dbReference>
<reference evidence="9 10" key="1">
    <citation type="submission" date="2024-09" db="EMBL/GenBank/DDBJ databases">
        <authorList>
            <person name="Sun Q."/>
            <person name="Mori K."/>
        </authorList>
    </citation>
    <scope>NUCLEOTIDE SEQUENCE [LARGE SCALE GENOMIC DNA]</scope>
    <source>
        <strain evidence="9 10">JCM 14321</strain>
    </source>
</reference>
<dbReference type="CDD" id="cd05822">
    <property type="entry name" value="TLP_HIUase"/>
    <property type="match status" value="1"/>
</dbReference>